<reference evidence="2" key="3">
    <citation type="submission" date="2015-02" db="EMBL/GenBank/DDBJ databases">
        <title>Evolutionary Origins and Diversification of the Mycorrhizal Mutualists.</title>
        <authorList>
            <consortium name="DOE Joint Genome Institute"/>
            <consortium name="Mycorrhizal Genomics Consortium"/>
            <person name="Kohler A."/>
            <person name="Kuo A."/>
            <person name="Nagy L.G."/>
            <person name="Floudas D."/>
            <person name="Copeland A."/>
            <person name="Barry K.W."/>
            <person name="Cichocki N."/>
            <person name="Veneault-Fourrey C."/>
            <person name="LaButti K."/>
            <person name="Lindquist E.A."/>
            <person name="Lipzen A."/>
            <person name="Lundell T."/>
            <person name="Morin E."/>
            <person name="Murat C."/>
            <person name="Riley R."/>
            <person name="Ohm R."/>
            <person name="Sun H."/>
            <person name="Tunlid A."/>
            <person name="Henrissat B."/>
            <person name="Grigoriev I.V."/>
            <person name="Hibbett D.S."/>
            <person name="Martin F."/>
        </authorList>
    </citation>
    <scope>NUCLEOTIDE SEQUENCE</scope>
    <source>
        <strain evidence="2">Marx 270</strain>
    </source>
</reference>
<gene>
    <name evidence="2" type="ORF">M404DRAFT_1002031</name>
    <name evidence="1" type="ORF">M404DRAFT_1009028</name>
</gene>
<keyword evidence="3" id="KW-1185">Reference proteome</keyword>
<evidence type="ECO:0000313" key="1">
    <source>
        <dbReference type="EMBL" id="KIN93331.1"/>
    </source>
</evidence>
<evidence type="ECO:0000313" key="3">
    <source>
        <dbReference type="Proteomes" id="UP000054217"/>
    </source>
</evidence>
<reference evidence="2 3" key="1">
    <citation type="submission" date="2014-04" db="EMBL/GenBank/DDBJ databases">
        <authorList>
            <consortium name="DOE Joint Genome Institute"/>
            <person name="Kuo A."/>
            <person name="Kohler A."/>
            <person name="Costa M.D."/>
            <person name="Nagy L.G."/>
            <person name="Floudas D."/>
            <person name="Copeland A."/>
            <person name="Barry K.W."/>
            <person name="Cichocki N."/>
            <person name="Veneault-Fourrey C."/>
            <person name="LaButti K."/>
            <person name="Lindquist E.A."/>
            <person name="Lipzen A."/>
            <person name="Lundell T."/>
            <person name="Morin E."/>
            <person name="Murat C."/>
            <person name="Sun H."/>
            <person name="Tunlid A."/>
            <person name="Henrissat B."/>
            <person name="Grigoriev I.V."/>
            <person name="Hibbett D.S."/>
            <person name="Martin F."/>
            <person name="Nordberg H.P."/>
            <person name="Cantor M.N."/>
            <person name="Hua S.X."/>
        </authorList>
    </citation>
    <scope>NUCLEOTIDE SEQUENCE [LARGE SCALE GENOMIC DNA]</scope>
    <source>
        <strain evidence="2 3">Marx 270</strain>
    </source>
</reference>
<proteinExistence type="predicted"/>
<accession>A0A0C3J151</accession>
<sequence length="52" mass="6165">MGIHSALSGRSDIDVYIFWRLERVMRECGFLRFRNSVRARLRQDAVFVSMLC</sequence>
<dbReference type="EMBL" id="KN831980">
    <property type="protein sequence ID" value="KIO02798.1"/>
    <property type="molecule type" value="Genomic_DNA"/>
</dbReference>
<evidence type="ECO:0000313" key="2">
    <source>
        <dbReference type="EMBL" id="KIO02798.1"/>
    </source>
</evidence>
<reference evidence="3" key="2">
    <citation type="submission" date="2015-01" db="EMBL/GenBank/DDBJ databases">
        <title>Evolutionary Origins and Diversification of the Mycorrhizal Mutualists.</title>
        <authorList>
            <consortium name="DOE Joint Genome Institute"/>
            <consortium name="Mycorrhizal Genomics Consortium"/>
            <person name="Kohler A."/>
            <person name="Kuo A."/>
            <person name="Nagy L.G."/>
            <person name="Floudas D."/>
            <person name="Copeland A."/>
            <person name="Barry K.W."/>
            <person name="Cichocki N."/>
            <person name="Veneault-Fourrey C."/>
            <person name="LaButti K."/>
            <person name="Lindquist E.A."/>
            <person name="Lipzen A."/>
            <person name="Lundell T."/>
            <person name="Morin E."/>
            <person name="Murat C."/>
            <person name="Riley R."/>
            <person name="Ohm R."/>
            <person name="Sun H."/>
            <person name="Tunlid A."/>
            <person name="Henrissat B."/>
            <person name="Grigoriev I.V."/>
            <person name="Hibbett D.S."/>
            <person name="Martin F."/>
        </authorList>
    </citation>
    <scope>NUCLEOTIDE SEQUENCE [LARGE SCALE GENOMIC DNA]</scope>
    <source>
        <strain evidence="3">Marx 270</strain>
    </source>
</reference>
<organism evidence="2 3">
    <name type="scientific">Pisolithus tinctorius Marx 270</name>
    <dbReference type="NCBI Taxonomy" id="870435"/>
    <lineage>
        <taxon>Eukaryota</taxon>
        <taxon>Fungi</taxon>
        <taxon>Dikarya</taxon>
        <taxon>Basidiomycota</taxon>
        <taxon>Agaricomycotina</taxon>
        <taxon>Agaricomycetes</taxon>
        <taxon>Agaricomycetidae</taxon>
        <taxon>Boletales</taxon>
        <taxon>Sclerodermatineae</taxon>
        <taxon>Pisolithaceae</taxon>
        <taxon>Pisolithus</taxon>
    </lineage>
</organism>
<dbReference type="EMBL" id="KN832180">
    <property type="protein sequence ID" value="KIN93331.1"/>
    <property type="molecule type" value="Genomic_DNA"/>
</dbReference>
<dbReference type="Proteomes" id="UP000054217">
    <property type="component" value="Unassembled WGS sequence"/>
</dbReference>
<dbReference type="HOGENOM" id="CLU_3088216_0_0_1"/>
<dbReference type="AlphaFoldDB" id="A0A0C3J151"/>
<name>A0A0C3J151_PISTI</name>
<protein>
    <submittedName>
        <fullName evidence="2">Uncharacterized protein</fullName>
    </submittedName>
</protein>